<proteinExistence type="predicted"/>
<protein>
    <recommendedName>
        <fullName evidence="2">DUF3173 domain-containing protein</fullName>
    </recommendedName>
</protein>
<organism evidence="1">
    <name type="scientific">Streptococcus lutetiensis</name>
    <dbReference type="NCBI Taxonomy" id="150055"/>
    <lineage>
        <taxon>Bacteria</taxon>
        <taxon>Bacillati</taxon>
        <taxon>Bacillota</taxon>
        <taxon>Bacilli</taxon>
        <taxon>Lactobacillales</taxon>
        <taxon>Streptococcaceae</taxon>
        <taxon>Streptococcus</taxon>
    </lineage>
</organism>
<gene>
    <name evidence="1" type="ORF">SLLFYP71_01211</name>
</gene>
<evidence type="ECO:0008006" key="2">
    <source>
        <dbReference type="Google" id="ProtNLM"/>
    </source>
</evidence>
<sequence>MMCKTLVDREMLVRAGFAPYTASSILRQAKHFMVQQGYEFYAGRRVSVAPLQAVKSVIGDVELSGTEDK</sequence>
<reference evidence="1" key="1">
    <citation type="submission" date="2019-11" db="EMBL/GenBank/DDBJ databases">
        <authorList>
            <person name="Feng L."/>
        </authorList>
    </citation>
    <scope>NUCLEOTIDE SEQUENCE</scope>
    <source>
        <strain evidence="1">SLutetiensisLFYP71</strain>
    </source>
</reference>
<dbReference type="InterPro" id="IPR021512">
    <property type="entry name" value="DUF3173"/>
</dbReference>
<dbReference type="AlphaFoldDB" id="A0A6N3B3G7"/>
<accession>A0A6N3B3G7</accession>
<dbReference type="EMBL" id="CACRUI010000016">
    <property type="protein sequence ID" value="VYT99204.1"/>
    <property type="molecule type" value="Genomic_DNA"/>
</dbReference>
<evidence type="ECO:0000313" key="1">
    <source>
        <dbReference type="EMBL" id="VYT99204.1"/>
    </source>
</evidence>
<dbReference type="Pfam" id="PF11372">
    <property type="entry name" value="DUF3173"/>
    <property type="match status" value="1"/>
</dbReference>
<name>A0A6N3B3G7_9STRE</name>